<feature type="repeat" description="RCC1" evidence="3">
    <location>
        <begin position="47"/>
        <end position="103"/>
    </location>
</feature>
<feature type="repeat" description="RCC1" evidence="3">
    <location>
        <begin position="212"/>
        <end position="264"/>
    </location>
</feature>
<feature type="repeat" description="RCC1" evidence="3">
    <location>
        <begin position="104"/>
        <end position="158"/>
    </location>
</feature>
<dbReference type="PROSITE" id="PS50012">
    <property type="entry name" value="RCC1_3"/>
    <property type="match status" value="6"/>
</dbReference>
<dbReference type="Gene3D" id="2.130.10.30">
    <property type="entry name" value="Regulator of chromosome condensation 1/beta-lactamase-inhibitor protein II"/>
    <property type="match status" value="1"/>
</dbReference>
<dbReference type="PRINTS" id="PR00633">
    <property type="entry name" value="RCCNDNSATION"/>
</dbReference>
<evidence type="ECO:0000256" key="2">
    <source>
        <dbReference type="ARBA" id="ARBA00022737"/>
    </source>
</evidence>
<feature type="repeat" description="RCC1" evidence="3">
    <location>
        <begin position="159"/>
        <end position="211"/>
    </location>
</feature>
<sequence length="354" mass="39735">TNVVGELGFGDEVEEMKYPKHVESLADFHIVKISCGSLHVAALIRDRKVITWGCNDEGALGRDTKSEDNATEKNVPALAQGLDDVIIVKVACGSNIMLALSDQGQLYASGIFRDNNGNTGFTLAIKKQSIFVKYGPTSHLKIADIAIGENHVLVLMTNDYLYTFGCIDSYQLGRRISIRKRNRLILTPKKISSRIKKIFARGNHSFEINENGMIFTWGQNAEGQCGIELPNPIITPMKLEFFKNLTRVNQISVGLHHTLVLLENSEVYSYSSSKYGQLGIDISEENRKFPVRINLNNCKIIVAGDHYSMAVNFENKVYTWGFGKTYALRNQSENDKLLPFELNEKFGEIFKIDE</sequence>
<feature type="repeat" description="RCC1" evidence="3">
    <location>
        <begin position="265"/>
        <end position="314"/>
    </location>
</feature>
<feature type="non-terminal residue" evidence="5">
    <location>
        <position position="354"/>
    </location>
</feature>
<dbReference type="PROSITE" id="PS00625">
    <property type="entry name" value="RCC1_1"/>
    <property type="match status" value="1"/>
</dbReference>
<evidence type="ECO:0000256" key="1">
    <source>
        <dbReference type="ARBA" id="ARBA00022658"/>
    </source>
</evidence>
<accession>A0A9N9JY59</accession>
<keyword evidence="6" id="KW-1185">Reference proteome</keyword>
<dbReference type="InterPro" id="IPR051553">
    <property type="entry name" value="Ran_GTPase-activating"/>
</dbReference>
<evidence type="ECO:0000256" key="3">
    <source>
        <dbReference type="PROSITE-ProRule" id="PRU00235"/>
    </source>
</evidence>
<dbReference type="InterPro" id="IPR000408">
    <property type="entry name" value="Reg_chr_condens"/>
</dbReference>
<protein>
    <submittedName>
        <fullName evidence="5">24188_t:CDS:1</fullName>
    </submittedName>
</protein>
<keyword evidence="1" id="KW-0344">Guanine-nucleotide releasing factor</keyword>
<keyword evidence="2" id="KW-0677">Repeat</keyword>
<comment type="caution">
    <text evidence="5">The sequence shown here is derived from an EMBL/GenBank/DDBJ whole genome shotgun (WGS) entry which is preliminary data.</text>
</comment>
<name>A0A9N9JY59_9GLOM</name>
<dbReference type="PANTHER" id="PTHR45982">
    <property type="entry name" value="REGULATOR OF CHROMOSOME CONDENSATION"/>
    <property type="match status" value="1"/>
</dbReference>
<dbReference type="GO" id="GO:0005737">
    <property type="term" value="C:cytoplasm"/>
    <property type="evidence" value="ECO:0007669"/>
    <property type="project" value="TreeGrafter"/>
</dbReference>
<feature type="non-terminal residue" evidence="5">
    <location>
        <position position="1"/>
    </location>
</feature>
<dbReference type="GO" id="GO:0005085">
    <property type="term" value="F:guanyl-nucleotide exchange factor activity"/>
    <property type="evidence" value="ECO:0007669"/>
    <property type="project" value="TreeGrafter"/>
</dbReference>
<gene>
    <name evidence="5" type="ORF">DERYTH_LOCUS23477</name>
</gene>
<feature type="repeat" description="RCC1" evidence="3">
    <location>
        <begin position="1"/>
        <end position="46"/>
    </location>
</feature>
<dbReference type="Proteomes" id="UP000789405">
    <property type="component" value="Unassembled WGS sequence"/>
</dbReference>
<evidence type="ECO:0000313" key="5">
    <source>
        <dbReference type="EMBL" id="CAG8801551.1"/>
    </source>
</evidence>
<evidence type="ECO:0000313" key="6">
    <source>
        <dbReference type="Proteomes" id="UP000789405"/>
    </source>
</evidence>
<feature type="domain" description="RCC1-like" evidence="4">
    <location>
        <begin position="2"/>
        <end position="343"/>
    </location>
</feature>
<dbReference type="EMBL" id="CAJVPY010035976">
    <property type="protein sequence ID" value="CAG8801551.1"/>
    <property type="molecule type" value="Genomic_DNA"/>
</dbReference>
<dbReference type="PANTHER" id="PTHR45982:SF1">
    <property type="entry name" value="REGULATOR OF CHROMOSOME CONDENSATION"/>
    <property type="match status" value="1"/>
</dbReference>
<dbReference type="SUPFAM" id="SSF50985">
    <property type="entry name" value="RCC1/BLIP-II"/>
    <property type="match status" value="1"/>
</dbReference>
<dbReference type="Pfam" id="PF25390">
    <property type="entry name" value="WD40_RLD"/>
    <property type="match status" value="1"/>
</dbReference>
<reference evidence="5" key="1">
    <citation type="submission" date="2021-06" db="EMBL/GenBank/DDBJ databases">
        <authorList>
            <person name="Kallberg Y."/>
            <person name="Tangrot J."/>
            <person name="Rosling A."/>
        </authorList>
    </citation>
    <scope>NUCLEOTIDE SEQUENCE</scope>
    <source>
        <strain evidence="5">MA453B</strain>
    </source>
</reference>
<dbReference type="InterPro" id="IPR058923">
    <property type="entry name" value="RCC1-like_dom"/>
</dbReference>
<dbReference type="AlphaFoldDB" id="A0A9N9JY59"/>
<proteinExistence type="predicted"/>
<dbReference type="InterPro" id="IPR009091">
    <property type="entry name" value="RCC1/BLIP-II"/>
</dbReference>
<organism evidence="5 6">
    <name type="scientific">Dentiscutata erythropus</name>
    <dbReference type="NCBI Taxonomy" id="1348616"/>
    <lineage>
        <taxon>Eukaryota</taxon>
        <taxon>Fungi</taxon>
        <taxon>Fungi incertae sedis</taxon>
        <taxon>Mucoromycota</taxon>
        <taxon>Glomeromycotina</taxon>
        <taxon>Glomeromycetes</taxon>
        <taxon>Diversisporales</taxon>
        <taxon>Gigasporaceae</taxon>
        <taxon>Dentiscutata</taxon>
    </lineage>
</organism>
<evidence type="ECO:0000259" key="4">
    <source>
        <dbReference type="Pfam" id="PF25390"/>
    </source>
</evidence>
<dbReference type="OrthoDB" id="61110at2759"/>